<keyword evidence="4" id="KW-1185">Reference proteome</keyword>
<evidence type="ECO:0000313" key="3">
    <source>
        <dbReference type="EMBL" id="TYZ20352.1"/>
    </source>
</evidence>
<dbReference type="Gene3D" id="2.40.128.130">
    <property type="entry name" value="Autotransporter beta-domain"/>
    <property type="match status" value="1"/>
</dbReference>
<dbReference type="EMBL" id="VTOY01000015">
    <property type="protein sequence ID" value="TYZ20352.1"/>
    <property type="molecule type" value="Genomic_DNA"/>
</dbReference>
<dbReference type="SMART" id="SM00869">
    <property type="entry name" value="Autotransporter"/>
    <property type="match status" value="1"/>
</dbReference>
<organism evidence="3 4">
    <name type="scientific">Selenomonas ruminis</name>
    <dbReference type="NCBI Taxonomy" id="2593411"/>
    <lineage>
        <taxon>Bacteria</taxon>
        <taxon>Bacillati</taxon>
        <taxon>Bacillota</taxon>
        <taxon>Negativicutes</taxon>
        <taxon>Selenomonadales</taxon>
        <taxon>Selenomonadaceae</taxon>
        <taxon>Selenomonas</taxon>
    </lineage>
</organism>
<evidence type="ECO:0000256" key="1">
    <source>
        <dbReference type="SAM" id="MobiDB-lite"/>
    </source>
</evidence>
<accession>A0A5D6VYI2</accession>
<feature type="domain" description="Autotransporter" evidence="2">
    <location>
        <begin position="542"/>
        <end position="811"/>
    </location>
</feature>
<dbReference type="PROSITE" id="PS51208">
    <property type="entry name" value="AUTOTRANSPORTER"/>
    <property type="match status" value="1"/>
</dbReference>
<sequence length="811" mass="82402">MRIFLIVQAKVQAWSEKLYRNTAGNSHPRNKFLPSIPNNEKTSNTILQKGVDFMKLQERKITQLVLGALLASSSGLLLPSMATAKTADAVAPAAKELTVTSTSVNETGAAISATDTVFGNASYEGISQIVSATGLSVLDNNTLAADGFTVTINSGTMNLIYGGKTTTATAQNNSVIINGGTIGNAESPWGAVVIGGYGASTASGNTVKVTAGTINGQIIGGQVGTGGTASGNTVTISGGTFAGSIIGGQGKTASNNTITISGGTIGTAAGWTSINAGLAPYDEDSGTASGNTLTISGDVTLLGNVMLSIGTAQGASGTSSNNTLNLLTAVNALELSGGDGTTSGNTLNVAAKGITTGSIMGFDSINFYLPANIANGDKMITVAANTEIDGTVNLTGVKLGVTALSGVTLSKGNTVTLISAPAGITTDTTLSTADSSTLGSASFLALANLDTVNTYTLSISKSGTDAIIATVDNVSSSSTGGSGESSSSSSSTVNDVKKSTVEPRAATLSALTQGSDFLASSGFSQAANAVSLAAAEAQQGGAAAISTNSFTPFAATGGQKMRANSGSHVDTKGYCLNVGFAKETANKNGKLLFGPVVEYGRGTYDSYNNDVHGDGKSHYWGIGMMARQTNNDGIYYEGSLRGGRSSSDYSSNVTVLGVPTHIAYDNTNTYWSAHLGIGKVTKLAGNNALDTYLKYFYTRQAGDTVTIVGAPMAFSAVNSHRARAGMRITHKINEKESLYGGLAYQHEFDSEARATYNGNATPAPSVKGGSGMAELGWQVKASGPLTLDFGLIGWVGKQRGLTGQIGALWKF</sequence>
<evidence type="ECO:0000259" key="2">
    <source>
        <dbReference type="PROSITE" id="PS51208"/>
    </source>
</evidence>
<feature type="region of interest" description="Disordered" evidence="1">
    <location>
        <begin position="474"/>
        <end position="498"/>
    </location>
</feature>
<name>A0A5D6VYI2_9FIRM</name>
<dbReference type="Pfam" id="PF03797">
    <property type="entry name" value="Autotransporter"/>
    <property type="match status" value="1"/>
</dbReference>
<dbReference type="SUPFAM" id="SSF103515">
    <property type="entry name" value="Autotransporter"/>
    <property type="match status" value="1"/>
</dbReference>
<proteinExistence type="predicted"/>
<evidence type="ECO:0000313" key="4">
    <source>
        <dbReference type="Proteomes" id="UP000323646"/>
    </source>
</evidence>
<feature type="compositionally biased region" description="Low complexity" evidence="1">
    <location>
        <begin position="475"/>
        <end position="492"/>
    </location>
</feature>
<comment type="caution">
    <text evidence="3">The sequence shown here is derived from an EMBL/GenBank/DDBJ whole genome shotgun (WGS) entry which is preliminary data.</text>
</comment>
<gene>
    <name evidence="3" type="ORF">FZ040_12095</name>
</gene>
<dbReference type="InterPro" id="IPR036709">
    <property type="entry name" value="Autotransporte_beta_dom_sf"/>
</dbReference>
<dbReference type="Proteomes" id="UP000323646">
    <property type="component" value="Unassembled WGS sequence"/>
</dbReference>
<reference evidence="3 4" key="1">
    <citation type="submission" date="2019-08" db="EMBL/GenBank/DDBJ databases">
        <title>Selenomonas sp. mPRGC5 and Selenomonas sp. mPRGC8 isolated from ruminal fluid of dairy goat (Capra hircus).</title>
        <authorList>
            <person name="Poothong S."/>
            <person name="Nuengjamnong C."/>
            <person name="Tanasupawat S."/>
        </authorList>
    </citation>
    <scope>NUCLEOTIDE SEQUENCE [LARGE SCALE GENOMIC DNA]</scope>
    <source>
        <strain evidence="4">mPRGC5</strain>
    </source>
</reference>
<protein>
    <submittedName>
        <fullName evidence="3">Autotransporter domain-containing protein</fullName>
    </submittedName>
</protein>
<dbReference type="InterPro" id="IPR005546">
    <property type="entry name" value="Autotransporte_beta"/>
</dbReference>
<dbReference type="AlphaFoldDB" id="A0A5D6VYI2"/>
<dbReference type="OrthoDB" id="1659960at2"/>